<dbReference type="OrthoDB" id="3333873at2"/>
<reference evidence="1 2" key="1">
    <citation type="journal article" date="2013" name="J. Microbiol.">
        <title>Mucilaginibacter ginsenosidivorax sp. nov., with ginsenoside converting activity isolated from sediment.</title>
        <authorList>
            <person name="Kim J.K."/>
            <person name="Choi T.E."/>
            <person name="Liu Q.M."/>
            <person name="Park H.Y."/>
            <person name="Yi T.H."/>
            <person name="Yoon M.H."/>
            <person name="Kim S.C."/>
            <person name="Im W.T."/>
        </authorList>
    </citation>
    <scope>NUCLEOTIDE SEQUENCE [LARGE SCALE GENOMIC DNA]</scope>
    <source>
        <strain evidence="1 2">KHI28</strain>
    </source>
</reference>
<evidence type="ECO:0000313" key="1">
    <source>
        <dbReference type="EMBL" id="QEC78897.1"/>
    </source>
</evidence>
<dbReference type="Proteomes" id="UP000321362">
    <property type="component" value="Chromosome"/>
</dbReference>
<dbReference type="Gene3D" id="2.160.20.10">
    <property type="entry name" value="Single-stranded right-handed beta-helix, Pectin lyase-like"/>
    <property type="match status" value="1"/>
</dbReference>
<keyword evidence="2" id="KW-1185">Reference proteome</keyword>
<dbReference type="InterPro" id="IPR006626">
    <property type="entry name" value="PbH1"/>
</dbReference>
<gene>
    <name evidence="1" type="ORF">FSB76_24195</name>
</gene>
<dbReference type="KEGG" id="mgk:FSB76_24195"/>
<protein>
    <recommendedName>
        <fullName evidence="3">Right-handed parallel beta-helix repeat-containing protein</fullName>
    </recommendedName>
</protein>
<dbReference type="EMBL" id="CP042437">
    <property type="protein sequence ID" value="QEC78897.1"/>
    <property type="molecule type" value="Genomic_DNA"/>
</dbReference>
<evidence type="ECO:0000313" key="2">
    <source>
        <dbReference type="Proteomes" id="UP000321362"/>
    </source>
</evidence>
<sequence length="564" mass="59693">MKIKNYFLFVLIAGIGFGCQKESSPIPNGNASNSGPVSSKDKFKLSSTGSTYYVSPSGNDANNGTSPSAPWKTISKVNSQTYSPGDQILFQGGQTFAGNIIASSSGSSSSYVRYASYGTGRASINAGTGTGVYVLNKSYVLVDSLIIYGGFNATSQSGNNGYGVEFLNNLTGGVILGYCKVINCDVSGFKLAGIQFLGAPSDNSQSGFSQIIAYFNNVRDNAIAGISSIGGYPPSAGSTSYSFPYVYVGYNYVYNNLGYKPGNGNHTGDGIVIGDASSGTIEHNVAYNNGWNNTNSGGGPAAIWCWDSTNLYIQYNEAYNNGSNAIDGDGFDLDGGATYCTMQYNYSHDNAGAGYLIWEFGDSRVNNSHNTIRYNISKNDGARNGYGSIEIGASANNCNNNYIYNNTCFNSGPCVKGDGGNVNNIFSNNIFYSTQANTSIVSTQSGVWFLNNNYYNSAGGFNVNISGNVFTSLASLRASNWSETWNGNSYGYNVNPSLNSPSSAGTVGNLYPNTLSNFKLNSGSPMINTDFNLATWSWNAGSYDFNGLGIPNGGAYDIGASEYH</sequence>
<dbReference type="AlphaFoldDB" id="A0A5B8W624"/>
<dbReference type="SUPFAM" id="SSF51126">
    <property type="entry name" value="Pectin lyase-like"/>
    <property type="match status" value="1"/>
</dbReference>
<dbReference type="PROSITE" id="PS51257">
    <property type="entry name" value="PROKAR_LIPOPROTEIN"/>
    <property type="match status" value="1"/>
</dbReference>
<accession>A0A5B8W624</accession>
<evidence type="ECO:0008006" key="3">
    <source>
        <dbReference type="Google" id="ProtNLM"/>
    </source>
</evidence>
<name>A0A5B8W624_9SPHI</name>
<proteinExistence type="predicted"/>
<dbReference type="InterPro" id="IPR012334">
    <property type="entry name" value="Pectin_lyas_fold"/>
</dbReference>
<dbReference type="RefSeq" id="WP_147057979.1">
    <property type="nucleotide sequence ID" value="NZ_CP042437.1"/>
</dbReference>
<dbReference type="InterPro" id="IPR011050">
    <property type="entry name" value="Pectin_lyase_fold/virulence"/>
</dbReference>
<organism evidence="1 2">
    <name type="scientific">Mucilaginibacter ginsenosidivorax</name>
    <dbReference type="NCBI Taxonomy" id="862126"/>
    <lineage>
        <taxon>Bacteria</taxon>
        <taxon>Pseudomonadati</taxon>
        <taxon>Bacteroidota</taxon>
        <taxon>Sphingobacteriia</taxon>
        <taxon>Sphingobacteriales</taxon>
        <taxon>Sphingobacteriaceae</taxon>
        <taxon>Mucilaginibacter</taxon>
    </lineage>
</organism>
<dbReference type="SMART" id="SM00710">
    <property type="entry name" value="PbH1"/>
    <property type="match status" value="8"/>
</dbReference>